<reference evidence="2 3" key="1">
    <citation type="journal article" date="2019" name="Genome Biol. Evol.">
        <title>The Rhododendron genome and chromosomal organization provide insight into shared whole-genome duplications across the heath family (Ericaceae).</title>
        <authorList>
            <person name="Soza V.L."/>
            <person name="Lindsley D."/>
            <person name="Waalkes A."/>
            <person name="Ramage E."/>
            <person name="Patwardhan R.P."/>
            <person name="Burton J.N."/>
            <person name="Adey A."/>
            <person name="Kumar A."/>
            <person name="Qiu R."/>
            <person name="Shendure J."/>
            <person name="Hall B."/>
        </authorList>
    </citation>
    <scope>NUCLEOTIDE SEQUENCE [LARGE SCALE GENOMIC DNA]</scope>
    <source>
        <strain evidence="2">RSF 1966-606</strain>
    </source>
</reference>
<gene>
    <name evidence="2" type="ORF">C3L33_05352</name>
</gene>
<evidence type="ECO:0000256" key="1">
    <source>
        <dbReference type="SAM" id="Phobius"/>
    </source>
</evidence>
<evidence type="ECO:0000313" key="2">
    <source>
        <dbReference type="EMBL" id="KAE9462736.1"/>
    </source>
</evidence>
<organism evidence="2 3">
    <name type="scientific">Rhododendron williamsianum</name>
    <dbReference type="NCBI Taxonomy" id="262921"/>
    <lineage>
        <taxon>Eukaryota</taxon>
        <taxon>Viridiplantae</taxon>
        <taxon>Streptophyta</taxon>
        <taxon>Embryophyta</taxon>
        <taxon>Tracheophyta</taxon>
        <taxon>Spermatophyta</taxon>
        <taxon>Magnoliopsida</taxon>
        <taxon>eudicotyledons</taxon>
        <taxon>Gunneridae</taxon>
        <taxon>Pentapetalae</taxon>
        <taxon>asterids</taxon>
        <taxon>Ericales</taxon>
        <taxon>Ericaceae</taxon>
        <taxon>Ericoideae</taxon>
        <taxon>Rhodoreae</taxon>
        <taxon>Rhododendron</taxon>
    </lineage>
</organism>
<dbReference type="OrthoDB" id="1744284at2759"/>
<name>A0A6A4LP84_9ERIC</name>
<dbReference type="PANTHER" id="PTHR33605:SF2">
    <property type="entry name" value="EARLY NODULIN-93"/>
    <property type="match status" value="1"/>
</dbReference>
<feature type="non-terminal residue" evidence="2">
    <location>
        <position position="1"/>
    </location>
</feature>
<keyword evidence="1" id="KW-0472">Membrane</keyword>
<dbReference type="Proteomes" id="UP000428333">
    <property type="component" value="Linkage Group LG03"/>
</dbReference>
<keyword evidence="1" id="KW-0812">Transmembrane</keyword>
<protein>
    <submittedName>
        <fullName evidence="2">Uncharacterized protein</fullName>
    </submittedName>
</protein>
<comment type="caution">
    <text evidence="2">The sequence shown here is derived from an EMBL/GenBank/DDBJ whole genome shotgun (WGS) entry which is preliminary data.</text>
</comment>
<feature type="transmembrane region" description="Helical" evidence="1">
    <location>
        <begin position="33"/>
        <end position="55"/>
    </location>
</feature>
<keyword evidence="1" id="KW-1133">Transmembrane helix</keyword>
<dbReference type="Pfam" id="PF03386">
    <property type="entry name" value="ENOD93"/>
    <property type="match status" value="1"/>
</dbReference>
<keyword evidence="3" id="KW-1185">Reference proteome</keyword>
<dbReference type="InterPro" id="IPR005050">
    <property type="entry name" value="Enod93"/>
</dbReference>
<dbReference type="EMBL" id="QEFC01000676">
    <property type="protein sequence ID" value="KAE9462736.1"/>
    <property type="molecule type" value="Genomic_DNA"/>
</dbReference>
<dbReference type="AlphaFoldDB" id="A0A6A4LP84"/>
<accession>A0A6A4LP84</accession>
<evidence type="ECO:0000313" key="3">
    <source>
        <dbReference type="Proteomes" id="UP000428333"/>
    </source>
</evidence>
<sequence length="60" mass="6319">AKAALVATVATAIPTLASVRMLPWARANLNHTAQALIVSTGLLPTTFTSITSNIMRIETK</sequence>
<dbReference type="PANTHER" id="PTHR33605">
    <property type="entry name" value="EARLY NODULIN-93"/>
    <property type="match status" value="1"/>
</dbReference>
<proteinExistence type="predicted"/>